<sequence>MLSIFYLLDIFTIFDAQKIKNTPNIVHVLKQFLKKDTFQFYFCEKCLLFLYILLLF</sequence>
<reference evidence="1 2" key="2">
    <citation type="submission" date="2009-02" db="EMBL/GenBank/DDBJ databases">
        <title>Draft genome sequence of Eubacterium hallii (DSM 3353).</title>
        <authorList>
            <person name="Sudarsanam P."/>
            <person name="Ley R."/>
            <person name="Guruge J."/>
            <person name="Turnbaugh P.J."/>
            <person name="Mahowald M."/>
            <person name="Liep D."/>
            <person name="Gordon J."/>
        </authorList>
    </citation>
    <scope>NUCLEOTIDE SEQUENCE [LARGE SCALE GENOMIC DNA]</scope>
    <source>
        <strain evidence="1 2">DSM 3353</strain>
    </source>
</reference>
<proteinExistence type="predicted"/>
<evidence type="ECO:0000313" key="1">
    <source>
        <dbReference type="EMBL" id="EEG38066.1"/>
    </source>
</evidence>
<comment type="caution">
    <text evidence="1">The sequence shown here is derived from an EMBL/GenBank/DDBJ whole genome shotgun (WGS) entry which is preliminary data.</text>
</comment>
<dbReference type="AlphaFoldDB" id="C0ERQ8"/>
<protein>
    <submittedName>
        <fullName evidence="1">Uncharacterized protein</fullName>
    </submittedName>
</protein>
<gene>
    <name evidence="1" type="ORF">EUBHAL_00065</name>
</gene>
<accession>C0ERQ8</accession>
<dbReference type="EMBL" id="ACEP01000004">
    <property type="protein sequence ID" value="EEG38066.1"/>
    <property type="molecule type" value="Genomic_DNA"/>
</dbReference>
<reference evidence="1 2" key="1">
    <citation type="submission" date="2009-01" db="EMBL/GenBank/DDBJ databases">
        <authorList>
            <person name="Fulton L."/>
            <person name="Clifton S."/>
            <person name="Fulton B."/>
            <person name="Xu J."/>
            <person name="Minx P."/>
            <person name="Pepin K.H."/>
            <person name="Johnson M."/>
            <person name="Bhonagiri V."/>
            <person name="Nash W.E."/>
            <person name="Mardis E.R."/>
            <person name="Wilson R.K."/>
        </authorList>
    </citation>
    <scope>NUCLEOTIDE SEQUENCE [LARGE SCALE GENOMIC DNA]</scope>
    <source>
        <strain evidence="1 2">DSM 3353</strain>
    </source>
</reference>
<name>C0ERQ8_9FIRM</name>
<organism evidence="1 2">
    <name type="scientific">Anaerobutyricum hallii DSM 3353</name>
    <dbReference type="NCBI Taxonomy" id="411469"/>
    <lineage>
        <taxon>Bacteria</taxon>
        <taxon>Bacillati</taxon>
        <taxon>Bacillota</taxon>
        <taxon>Clostridia</taxon>
        <taxon>Lachnospirales</taxon>
        <taxon>Lachnospiraceae</taxon>
        <taxon>Anaerobutyricum</taxon>
    </lineage>
</organism>
<dbReference type="Proteomes" id="UP000003174">
    <property type="component" value="Unassembled WGS sequence"/>
</dbReference>
<evidence type="ECO:0000313" key="2">
    <source>
        <dbReference type="Proteomes" id="UP000003174"/>
    </source>
</evidence>